<proteinExistence type="predicted"/>
<accession>A0A382QNV8</accession>
<dbReference type="AlphaFoldDB" id="A0A382QNV8"/>
<reference evidence="1" key="1">
    <citation type="submission" date="2018-05" db="EMBL/GenBank/DDBJ databases">
        <authorList>
            <person name="Lanie J.A."/>
            <person name="Ng W.-L."/>
            <person name="Kazmierczak K.M."/>
            <person name="Andrzejewski T.M."/>
            <person name="Davidsen T.M."/>
            <person name="Wayne K.J."/>
            <person name="Tettelin H."/>
            <person name="Glass J.I."/>
            <person name="Rusch D."/>
            <person name="Podicherti R."/>
            <person name="Tsui H.-C.T."/>
            <person name="Winkler M.E."/>
        </authorList>
    </citation>
    <scope>NUCLEOTIDE SEQUENCE</scope>
</reference>
<organism evidence="1">
    <name type="scientific">marine metagenome</name>
    <dbReference type="NCBI Taxonomy" id="408172"/>
    <lineage>
        <taxon>unclassified sequences</taxon>
        <taxon>metagenomes</taxon>
        <taxon>ecological metagenomes</taxon>
    </lineage>
</organism>
<evidence type="ECO:0000313" key="1">
    <source>
        <dbReference type="EMBL" id="SVC86580.1"/>
    </source>
</evidence>
<name>A0A382QNV8_9ZZZZ</name>
<dbReference type="InterPro" id="IPR026350">
    <property type="entry name" value="GxxExxY"/>
</dbReference>
<gene>
    <name evidence="1" type="ORF">METZ01_LOCUS339434</name>
</gene>
<protein>
    <recommendedName>
        <fullName evidence="2">GxxExxY protein</fullName>
    </recommendedName>
</protein>
<dbReference type="NCBIfam" id="TIGR04256">
    <property type="entry name" value="GxxExxY"/>
    <property type="match status" value="1"/>
</dbReference>
<dbReference type="EMBL" id="UINC01115501">
    <property type="protein sequence ID" value="SVC86580.1"/>
    <property type="molecule type" value="Genomic_DNA"/>
</dbReference>
<dbReference type="Pfam" id="PF13366">
    <property type="entry name" value="PDDEXK_3"/>
    <property type="match status" value="1"/>
</dbReference>
<sequence>MVKQKFINELIKLSSEVYKHLGGGTYDEKDYQKALGHEFSQKNIEYLREIHIELFYKKIPLKLGAPDFYFNKIKPPAILEVKLGSGLEEINRQQLKMYLLSISKSTNPILRNVREGYLLNFLKVEPSTEIHHEKKNKKEYYKIEVEHYRLNDNKKFKLLNKPYKVGPFNITDQQSEISQTKL</sequence>
<evidence type="ECO:0008006" key="2">
    <source>
        <dbReference type="Google" id="ProtNLM"/>
    </source>
</evidence>